<dbReference type="PANTHER" id="PTHR46171:SF3">
    <property type="entry name" value="GH10160P"/>
    <property type="match status" value="1"/>
</dbReference>
<dbReference type="Gene3D" id="3.30.40.10">
    <property type="entry name" value="Zinc/RING finger domain, C3HC4 (zinc finger)"/>
    <property type="match status" value="1"/>
</dbReference>
<dbReference type="EMBL" id="GGFL01011564">
    <property type="protein sequence ID" value="MBW75742.1"/>
    <property type="molecule type" value="Transcribed_RNA"/>
</dbReference>
<dbReference type="SUPFAM" id="SSF57850">
    <property type="entry name" value="RING/U-box"/>
    <property type="match status" value="1"/>
</dbReference>
<dbReference type="InterPro" id="IPR013083">
    <property type="entry name" value="Znf_RING/FYVE/PHD"/>
</dbReference>
<reference evidence="2" key="1">
    <citation type="submission" date="2018-01" db="EMBL/GenBank/DDBJ databases">
        <title>An insight into the sialome of Amazonian anophelines.</title>
        <authorList>
            <person name="Ribeiro J.M."/>
            <person name="Scarpassa V."/>
            <person name="Calvo E."/>
        </authorList>
    </citation>
    <scope>NUCLEOTIDE SEQUENCE</scope>
</reference>
<sequence length="66" mass="7283">MAASPAGGGLSCVVLLCVFSAMHLLGVLPFWRAFYARCVDQWLRSQRPCPLCRGHASASFARREEQ</sequence>
<organism evidence="2">
    <name type="scientific">Anopheles darlingi</name>
    <name type="common">Mosquito</name>
    <dbReference type="NCBI Taxonomy" id="43151"/>
    <lineage>
        <taxon>Eukaryota</taxon>
        <taxon>Metazoa</taxon>
        <taxon>Ecdysozoa</taxon>
        <taxon>Arthropoda</taxon>
        <taxon>Hexapoda</taxon>
        <taxon>Insecta</taxon>
        <taxon>Pterygota</taxon>
        <taxon>Neoptera</taxon>
        <taxon>Endopterygota</taxon>
        <taxon>Diptera</taxon>
        <taxon>Nematocera</taxon>
        <taxon>Culicoidea</taxon>
        <taxon>Culicidae</taxon>
        <taxon>Anophelinae</taxon>
        <taxon>Anopheles</taxon>
    </lineage>
</organism>
<evidence type="ECO:0000313" key="2">
    <source>
        <dbReference type="EMBL" id="MBW75742.1"/>
    </source>
</evidence>
<name>A0A2M4DDV0_ANODA</name>
<dbReference type="PANTHER" id="PTHR46171">
    <property type="entry name" value="GH10160P"/>
    <property type="match status" value="1"/>
</dbReference>
<dbReference type="AlphaFoldDB" id="A0A2M4DDV0"/>
<evidence type="ECO:0000256" key="1">
    <source>
        <dbReference type="SAM" id="Phobius"/>
    </source>
</evidence>
<keyword evidence="1" id="KW-1133">Transmembrane helix</keyword>
<accession>A0A2M4DDV0</accession>
<dbReference type="GO" id="GO:0061630">
    <property type="term" value="F:ubiquitin protein ligase activity"/>
    <property type="evidence" value="ECO:0007669"/>
    <property type="project" value="TreeGrafter"/>
</dbReference>
<protein>
    <submittedName>
        <fullName evidence="2">Putative e3 ubiquitin-protein ligase rnf38</fullName>
    </submittedName>
</protein>
<keyword evidence="1" id="KW-0472">Membrane</keyword>
<dbReference type="GO" id="GO:0016567">
    <property type="term" value="P:protein ubiquitination"/>
    <property type="evidence" value="ECO:0007669"/>
    <property type="project" value="TreeGrafter"/>
</dbReference>
<proteinExistence type="predicted"/>
<keyword evidence="1" id="KW-0812">Transmembrane</keyword>
<feature type="transmembrane region" description="Helical" evidence="1">
    <location>
        <begin position="6"/>
        <end position="31"/>
    </location>
</feature>